<dbReference type="PANTHER" id="PTHR47016">
    <property type="entry name" value="ATP-DEPENDENT CLP PROTEASE ATP-BINDING SUBUNIT CLPT1, CHLOROPLASTIC"/>
    <property type="match status" value="1"/>
</dbReference>
<dbReference type="Proteomes" id="UP000192674">
    <property type="component" value="Unassembled WGS sequence"/>
</dbReference>
<evidence type="ECO:0000259" key="2">
    <source>
        <dbReference type="PROSITE" id="PS51903"/>
    </source>
</evidence>
<dbReference type="PANTHER" id="PTHR47016:SF5">
    <property type="entry name" value="CLP DOMAIN SUPERFAMILY PROTEIN"/>
    <property type="match status" value="1"/>
</dbReference>
<name>A0A1W2FI62_KIBAR</name>
<sequence length="230" mass="24697">MPKVNVYLPDELADAVKAAALPVSAICQRALEQSVRRVTAIRAMTLTDLDHSQLSQFTERTRTVIRLAVERAAGAPSVDTEHLLAGILTEGTNLALHVLRAMEIDPAVVQNAVAARIPPADGDPPTRFSNFASNALELTVTEALSLGHNYVGCEHLLLGLLSEPGGVAGDLLRELGVDLRTTRRTVVAALTGYQHLRAQPGNDPVLAAVRAELKPIVERIERLEQQASSK</sequence>
<evidence type="ECO:0000256" key="1">
    <source>
        <dbReference type="PROSITE-ProRule" id="PRU01251"/>
    </source>
</evidence>
<feature type="domain" description="Clp R" evidence="2">
    <location>
        <begin position="54"/>
        <end position="192"/>
    </location>
</feature>
<keyword evidence="1" id="KW-0677">Repeat</keyword>
<evidence type="ECO:0000313" key="3">
    <source>
        <dbReference type="EMBL" id="SMD21749.1"/>
    </source>
</evidence>
<proteinExistence type="predicted"/>
<reference evidence="3 4" key="1">
    <citation type="submission" date="2017-04" db="EMBL/GenBank/DDBJ databases">
        <authorList>
            <person name="Afonso C.L."/>
            <person name="Miller P.J."/>
            <person name="Scott M.A."/>
            <person name="Spackman E."/>
            <person name="Goraichik I."/>
            <person name="Dimitrov K.M."/>
            <person name="Suarez D.L."/>
            <person name="Swayne D.E."/>
        </authorList>
    </citation>
    <scope>NUCLEOTIDE SEQUENCE [LARGE SCALE GENOMIC DNA]</scope>
    <source>
        <strain evidence="3 4">DSM 43828</strain>
    </source>
</reference>
<gene>
    <name evidence="3" type="ORF">SAMN05661093_07033</name>
</gene>
<dbReference type="AlphaFoldDB" id="A0A1W2FI62"/>
<dbReference type="SUPFAM" id="SSF81923">
    <property type="entry name" value="Double Clp-N motif"/>
    <property type="match status" value="2"/>
</dbReference>
<dbReference type="OrthoDB" id="3290891at2"/>
<protein>
    <submittedName>
        <fullName evidence="3">Clp amino terminal domain-containing protein, pathogenicity island component</fullName>
    </submittedName>
</protein>
<accession>A0A1W2FI62</accession>
<dbReference type="PROSITE" id="PS51903">
    <property type="entry name" value="CLP_R"/>
    <property type="match status" value="1"/>
</dbReference>
<evidence type="ECO:0000313" key="4">
    <source>
        <dbReference type="Proteomes" id="UP000192674"/>
    </source>
</evidence>
<keyword evidence="4" id="KW-1185">Reference proteome</keyword>
<dbReference type="Gene3D" id="1.10.1780.10">
    <property type="entry name" value="Clp, N-terminal domain"/>
    <property type="match status" value="1"/>
</dbReference>
<dbReference type="InterPro" id="IPR044217">
    <property type="entry name" value="CLPT1/2"/>
</dbReference>
<dbReference type="Pfam" id="PF02861">
    <property type="entry name" value="Clp_N"/>
    <property type="match status" value="2"/>
</dbReference>
<dbReference type="InterPro" id="IPR036628">
    <property type="entry name" value="Clp_N_dom_sf"/>
</dbReference>
<dbReference type="EMBL" id="FWXV01000007">
    <property type="protein sequence ID" value="SMD21749.1"/>
    <property type="molecule type" value="Genomic_DNA"/>
</dbReference>
<organism evidence="3 4">
    <name type="scientific">Kibdelosporangium aridum</name>
    <dbReference type="NCBI Taxonomy" id="2030"/>
    <lineage>
        <taxon>Bacteria</taxon>
        <taxon>Bacillati</taxon>
        <taxon>Actinomycetota</taxon>
        <taxon>Actinomycetes</taxon>
        <taxon>Pseudonocardiales</taxon>
        <taxon>Pseudonocardiaceae</taxon>
        <taxon>Kibdelosporangium</taxon>
    </lineage>
</organism>
<dbReference type="RefSeq" id="WP_033385788.1">
    <property type="nucleotide sequence ID" value="NZ_FWXV01000007.1"/>
</dbReference>
<dbReference type="InterPro" id="IPR004176">
    <property type="entry name" value="Clp_R_N"/>
</dbReference>